<dbReference type="EMBL" id="BMXO01000026">
    <property type="protein sequence ID" value="GGW71719.1"/>
    <property type="molecule type" value="Genomic_DNA"/>
</dbReference>
<comment type="caution">
    <text evidence="1">The sequence shown here is derived from an EMBL/GenBank/DDBJ whole genome shotgun (WGS) entry which is preliminary data.</text>
</comment>
<keyword evidence="2" id="KW-1185">Reference proteome</keyword>
<evidence type="ECO:0000313" key="2">
    <source>
        <dbReference type="Proteomes" id="UP000647585"/>
    </source>
</evidence>
<evidence type="ECO:0000313" key="1">
    <source>
        <dbReference type="EMBL" id="GGW71719.1"/>
    </source>
</evidence>
<dbReference type="Proteomes" id="UP000647585">
    <property type="component" value="Unassembled WGS sequence"/>
</dbReference>
<reference evidence="2" key="1">
    <citation type="journal article" date="2019" name="Int. J. Syst. Evol. Microbiol.">
        <title>The Global Catalogue of Microorganisms (GCM) 10K type strain sequencing project: providing services to taxonomists for standard genome sequencing and annotation.</title>
        <authorList>
            <consortium name="The Broad Institute Genomics Platform"/>
            <consortium name="The Broad Institute Genome Sequencing Center for Infectious Disease"/>
            <person name="Wu L."/>
            <person name="Ma J."/>
        </authorList>
    </citation>
    <scope>NUCLEOTIDE SEQUENCE [LARGE SCALE GENOMIC DNA]</scope>
    <source>
        <strain evidence="2">KCTC 22157</strain>
    </source>
</reference>
<proteinExistence type="predicted"/>
<sequence>MVVPPEVIRHEENDTYIEYRASLQDVPRRIKIEIGQATPRGIEVFGLPQGLVRL</sequence>
<accession>A0ABQ2WTE0</accession>
<organism evidence="1 2">
    <name type="scientific">Halomonas johnsoniae</name>
    <dbReference type="NCBI Taxonomy" id="502832"/>
    <lineage>
        <taxon>Bacteria</taxon>
        <taxon>Pseudomonadati</taxon>
        <taxon>Pseudomonadota</taxon>
        <taxon>Gammaproteobacteria</taxon>
        <taxon>Oceanospirillales</taxon>
        <taxon>Halomonadaceae</taxon>
        <taxon>Halomonas</taxon>
    </lineage>
</organism>
<protein>
    <submittedName>
        <fullName evidence="1">Uncharacterized protein</fullName>
    </submittedName>
</protein>
<gene>
    <name evidence="1" type="ORF">GCM10007158_35070</name>
</gene>
<name>A0ABQ2WTE0_9GAMM</name>